<reference evidence="1" key="1">
    <citation type="submission" date="2021-07" db="EMBL/GenBank/DDBJ databases">
        <authorList>
            <person name="Durling M."/>
        </authorList>
    </citation>
    <scope>NUCLEOTIDE SEQUENCE</scope>
</reference>
<comment type="caution">
    <text evidence="1">The sequence shown here is derived from an EMBL/GenBank/DDBJ whole genome shotgun (WGS) entry which is preliminary data.</text>
</comment>
<keyword evidence="2" id="KW-1185">Reference proteome</keyword>
<organism evidence="1 2">
    <name type="scientific">Hymenoscyphus fraxineus</name>
    <dbReference type="NCBI Taxonomy" id="746836"/>
    <lineage>
        <taxon>Eukaryota</taxon>
        <taxon>Fungi</taxon>
        <taxon>Dikarya</taxon>
        <taxon>Ascomycota</taxon>
        <taxon>Pezizomycotina</taxon>
        <taxon>Leotiomycetes</taxon>
        <taxon>Helotiales</taxon>
        <taxon>Helotiaceae</taxon>
        <taxon>Hymenoscyphus</taxon>
    </lineage>
</organism>
<accession>A0A9N9L4A0</accession>
<gene>
    <name evidence="1" type="ORF">HYFRA_00012546</name>
</gene>
<evidence type="ECO:0000313" key="2">
    <source>
        <dbReference type="Proteomes" id="UP000696280"/>
    </source>
</evidence>
<dbReference type="Proteomes" id="UP000696280">
    <property type="component" value="Unassembled WGS sequence"/>
</dbReference>
<sequence length="172" mass="19531">MCEHGTQAPLALESIHQSWQKTGMLGTPDVGKSFNHLQPQIPMNKRSDELSLTIGCTQKSFNHWTRQYLRFSPSIREHASSLALMQESLEDTIDKLHPGRSRYVFNRLKLEHKRSANDTIENQVQARTVKEVHVFDPRSTGRCSKSGNTFKENKSQLFEAASSAPFHVPLPC</sequence>
<protein>
    <submittedName>
        <fullName evidence="1">Uncharacterized protein</fullName>
    </submittedName>
</protein>
<dbReference type="AlphaFoldDB" id="A0A9N9L4A0"/>
<evidence type="ECO:0000313" key="1">
    <source>
        <dbReference type="EMBL" id="CAG8959189.1"/>
    </source>
</evidence>
<dbReference type="EMBL" id="CAJVRL010000090">
    <property type="protein sequence ID" value="CAG8959189.1"/>
    <property type="molecule type" value="Genomic_DNA"/>
</dbReference>
<proteinExistence type="predicted"/>
<name>A0A9N9L4A0_9HELO</name>